<evidence type="ECO:0000313" key="2">
    <source>
        <dbReference type="EMBL" id="KMT21126.1"/>
    </source>
</evidence>
<reference evidence="2 3" key="1">
    <citation type="submission" date="2015-06" db="EMBL/GenBank/DDBJ databases">
        <title>Draft genome sequence of the purine-degrading Clostridium cylindrosporum HC-1 (DSM 605).</title>
        <authorList>
            <person name="Poehlein A."/>
            <person name="Schiel-Bengelsdorf B."/>
            <person name="Bengelsdorf F."/>
            <person name="Daniel R."/>
            <person name="Duerre P."/>
        </authorList>
    </citation>
    <scope>NUCLEOTIDE SEQUENCE [LARGE SCALE GENOMIC DNA]</scope>
    <source>
        <strain evidence="2 3">DSM 605</strain>
    </source>
</reference>
<dbReference type="Proteomes" id="UP000036756">
    <property type="component" value="Unassembled WGS sequence"/>
</dbReference>
<evidence type="ECO:0000256" key="1">
    <source>
        <dbReference type="SAM" id="Phobius"/>
    </source>
</evidence>
<accession>A0A0J8FZZ6</accession>
<dbReference type="STRING" id="1121307.CLCY_1c03600"/>
<dbReference type="OrthoDB" id="268207at2"/>
<feature type="transmembrane region" description="Helical" evidence="1">
    <location>
        <begin position="371"/>
        <end position="390"/>
    </location>
</feature>
<dbReference type="InterPro" id="IPR001646">
    <property type="entry name" value="5peptide_repeat"/>
</dbReference>
<dbReference type="Pfam" id="PF13576">
    <property type="entry name" value="Pentapeptide_3"/>
    <property type="match status" value="1"/>
</dbReference>
<dbReference type="Gene3D" id="2.160.20.80">
    <property type="entry name" value="E3 ubiquitin-protein ligase SopA"/>
    <property type="match status" value="1"/>
</dbReference>
<gene>
    <name evidence="2" type="ORF">CLCY_1c03600</name>
</gene>
<keyword evidence="1" id="KW-0472">Membrane</keyword>
<comment type="caution">
    <text evidence="2">The sequence shown here is derived from an EMBL/GenBank/DDBJ whole genome shotgun (WGS) entry which is preliminary data.</text>
</comment>
<protein>
    <submittedName>
        <fullName evidence="2">Pentapeptide repeats family protein</fullName>
    </submittedName>
</protein>
<keyword evidence="3" id="KW-1185">Reference proteome</keyword>
<dbReference type="RefSeq" id="WP_048571506.1">
    <property type="nucleotide sequence ID" value="NZ_LFVU01000028.1"/>
</dbReference>
<keyword evidence="1" id="KW-0812">Transmembrane</keyword>
<name>A0A0J8FZZ6_CLOCY</name>
<dbReference type="EMBL" id="LFVU01000028">
    <property type="protein sequence ID" value="KMT21126.1"/>
    <property type="molecule type" value="Genomic_DNA"/>
</dbReference>
<dbReference type="AlphaFoldDB" id="A0A0J8FZZ6"/>
<dbReference type="PATRIC" id="fig|1121307.3.peg.725"/>
<dbReference type="SUPFAM" id="SSF141571">
    <property type="entry name" value="Pentapeptide repeat-like"/>
    <property type="match status" value="1"/>
</dbReference>
<feature type="transmembrane region" description="Helical" evidence="1">
    <location>
        <begin position="295"/>
        <end position="319"/>
    </location>
</feature>
<sequence length="396" mass="45683">MGYVNFKEEVYVAKEQLEKRKNNNQKIIKEMHKNRTLAKEYSPYEKYSYKEFKKQAFGKQGVEDEQNFILMENKDIICSKFINCRFSNIKFKNCNFIGCIFEECDFLGGGVSFDGCTFIKSDSNQKPSLNRKDNFSCYLKGCSIYPKFVNCDLSYLIFENCLIKNASFQKTDMISIIIYKSELNMVTVEDCDLSGIKIFKTYISDLEFNDRKRSKLDEKSFFDKIPIRNGSRNEYEGIYMVYQNIADKFKDNTLNNNFGEYYFLGKNTQRKTLDFLPKLESFLYFVTCGYGERPIYALIFSLVLIVIFAFLYLITGLEVDGHTIGLVEGSYKGVGLREFFTYFNESINLSVGMFAGMGINKATPDTVSYSVANVEMITGVIMMGVGIGTLTRKIIR</sequence>
<organism evidence="2 3">
    <name type="scientific">Clostridium cylindrosporum DSM 605</name>
    <dbReference type="NCBI Taxonomy" id="1121307"/>
    <lineage>
        <taxon>Bacteria</taxon>
        <taxon>Bacillati</taxon>
        <taxon>Bacillota</taxon>
        <taxon>Clostridia</taxon>
        <taxon>Eubacteriales</taxon>
        <taxon>Clostridiaceae</taxon>
        <taxon>Clostridium</taxon>
    </lineage>
</organism>
<proteinExistence type="predicted"/>
<keyword evidence="1" id="KW-1133">Transmembrane helix</keyword>
<evidence type="ECO:0000313" key="3">
    <source>
        <dbReference type="Proteomes" id="UP000036756"/>
    </source>
</evidence>